<dbReference type="PROSITE" id="PS51925">
    <property type="entry name" value="SWIB_MDM2"/>
    <property type="match status" value="1"/>
</dbReference>
<keyword evidence="4" id="KW-1185">Reference proteome</keyword>
<dbReference type="CDD" id="cd10568">
    <property type="entry name" value="SWIB_like"/>
    <property type="match status" value="1"/>
</dbReference>
<sequence length="569" mass="63656">MSHPATGTPHNYGGGSYPPRGMPQASPAGQHPYNAQIPPHLAGNPQAARYLPQQQPQPPQQQQHHHVNHQHAAQVAAQNMRKRHAVDSTVVDSLRGLKKGKPTSRVIPPSVQRHVPESALYGQLQKDERALDWTLSRKRAELTDGMGKRPPKTKRTLRIFLSNTCANQPFQKEEQAAIAAQQRGQDAPPPPASNAEASTSEADVPSWNLRIEGRLLEPSFRSRASNARAAQQTSDRIGAQKFSNLVKSCVVELQRDPHLYPAEENLVEWHRPNPTAATSSGPKDGFENPLIAAAEPGLDGFEIKRKGSEPVKVKIALYLAHTPERYALAPELAVLLDIREETRQGVISALWAYIKDRKLLDERDRRVVRCDAELARFFRTDQIAFHHIPEVINRHLHPLPPVMLEYWVRTDVDVNKHSSAYDIEFEMDDWSIRQRQERVLSLFDGSSDKAREIADLDEKISQAVVALQNHSSARDFLHTFSQDPLQHLQTWLASQSRDLDAILGAASSIPGAGVNSSLSNEEMRRADTFHGAWLDEAITGHIALDTARRKKELERSTARQAMAQSQQQQ</sequence>
<dbReference type="Proteomes" id="UP000245942">
    <property type="component" value="Unassembled WGS sequence"/>
</dbReference>
<dbReference type="STRING" id="1684307.A0A316U407"/>
<protein>
    <recommendedName>
        <fullName evidence="2">DM2 domain-containing protein</fullName>
    </recommendedName>
</protein>
<feature type="compositionally biased region" description="Low complexity" evidence="1">
    <location>
        <begin position="558"/>
        <end position="569"/>
    </location>
</feature>
<name>A0A316U407_9BASI</name>
<feature type="domain" description="DM2" evidence="2">
    <location>
        <begin position="321"/>
        <end position="398"/>
    </location>
</feature>
<dbReference type="RefSeq" id="XP_025347179.1">
    <property type="nucleotide sequence ID" value="XM_025492749.1"/>
</dbReference>
<dbReference type="InterPro" id="IPR003121">
    <property type="entry name" value="SWIB_MDM2_domain"/>
</dbReference>
<dbReference type="AlphaFoldDB" id="A0A316U407"/>
<dbReference type="InterPro" id="IPR036885">
    <property type="entry name" value="SWIB_MDM2_dom_sf"/>
</dbReference>
<gene>
    <name evidence="3" type="ORF">BCV69DRAFT_283541</name>
</gene>
<evidence type="ECO:0000313" key="3">
    <source>
        <dbReference type="EMBL" id="PWN20019.1"/>
    </source>
</evidence>
<evidence type="ECO:0000256" key="1">
    <source>
        <dbReference type="SAM" id="MobiDB-lite"/>
    </source>
</evidence>
<dbReference type="EMBL" id="KZ819329">
    <property type="protein sequence ID" value="PWN20019.1"/>
    <property type="molecule type" value="Genomic_DNA"/>
</dbReference>
<feature type="region of interest" description="Disordered" evidence="1">
    <location>
        <begin position="174"/>
        <end position="206"/>
    </location>
</feature>
<dbReference type="Pfam" id="PF02201">
    <property type="entry name" value="SWIB"/>
    <property type="match status" value="1"/>
</dbReference>
<feature type="compositionally biased region" description="Low complexity" evidence="1">
    <location>
        <begin position="176"/>
        <end position="186"/>
    </location>
</feature>
<dbReference type="InterPro" id="IPR019835">
    <property type="entry name" value="SWIB_domain"/>
</dbReference>
<dbReference type="SUPFAM" id="SSF47592">
    <property type="entry name" value="SWIB/MDM2 domain"/>
    <property type="match status" value="1"/>
</dbReference>
<reference evidence="3 4" key="1">
    <citation type="journal article" date="2018" name="Mol. Biol. Evol.">
        <title>Broad Genomic Sampling Reveals a Smut Pathogenic Ancestry of the Fungal Clade Ustilaginomycotina.</title>
        <authorList>
            <person name="Kijpornyongpan T."/>
            <person name="Mondo S.J."/>
            <person name="Barry K."/>
            <person name="Sandor L."/>
            <person name="Lee J."/>
            <person name="Lipzen A."/>
            <person name="Pangilinan J."/>
            <person name="LaButti K."/>
            <person name="Hainaut M."/>
            <person name="Henrissat B."/>
            <person name="Grigoriev I.V."/>
            <person name="Spatafora J.W."/>
            <person name="Aime M.C."/>
        </authorList>
    </citation>
    <scope>NUCLEOTIDE SEQUENCE [LARGE SCALE GENOMIC DNA]</scope>
    <source>
        <strain evidence="3 4">MCA 4718</strain>
    </source>
</reference>
<feature type="region of interest" description="Disordered" evidence="1">
    <location>
        <begin position="1"/>
        <end position="123"/>
    </location>
</feature>
<dbReference type="GeneID" id="37014483"/>
<dbReference type="PANTHER" id="PTHR13844">
    <property type="entry name" value="SWI/SNF-RELATED MATRIX-ASSOCIATED ACTIN-DEPENDENT REGULATOR OF CHROMATIN SUBFAMILY D"/>
    <property type="match status" value="1"/>
</dbReference>
<feature type="region of interest" description="Disordered" evidence="1">
    <location>
        <begin position="549"/>
        <end position="569"/>
    </location>
</feature>
<feature type="compositionally biased region" description="Low complexity" evidence="1">
    <location>
        <begin position="193"/>
        <end position="202"/>
    </location>
</feature>
<dbReference type="Gene3D" id="1.10.245.10">
    <property type="entry name" value="SWIB/MDM2 domain"/>
    <property type="match status" value="1"/>
</dbReference>
<proteinExistence type="predicted"/>
<feature type="compositionally biased region" description="Low complexity" evidence="1">
    <location>
        <begin position="70"/>
        <end position="79"/>
    </location>
</feature>
<dbReference type="OrthoDB" id="10263741at2759"/>
<accession>A0A316U407</accession>
<dbReference type="SMART" id="SM00151">
    <property type="entry name" value="SWIB"/>
    <property type="match status" value="1"/>
</dbReference>
<evidence type="ECO:0000313" key="4">
    <source>
        <dbReference type="Proteomes" id="UP000245942"/>
    </source>
</evidence>
<evidence type="ECO:0000259" key="2">
    <source>
        <dbReference type="PROSITE" id="PS51925"/>
    </source>
</evidence>
<organism evidence="3 4">
    <name type="scientific">Pseudomicrostroma glucosiphilum</name>
    <dbReference type="NCBI Taxonomy" id="1684307"/>
    <lineage>
        <taxon>Eukaryota</taxon>
        <taxon>Fungi</taxon>
        <taxon>Dikarya</taxon>
        <taxon>Basidiomycota</taxon>
        <taxon>Ustilaginomycotina</taxon>
        <taxon>Exobasidiomycetes</taxon>
        <taxon>Microstromatales</taxon>
        <taxon>Microstromatales incertae sedis</taxon>
        <taxon>Pseudomicrostroma</taxon>
    </lineage>
</organism>